<dbReference type="Gene3D" id="2.60.40.150">
    <property type="entry name" value="C2 domain"/>
    <property type="match status" value="1"/>
</dbReference>
<dbReference type="GO" id="GO:0009738">
    <property type="term" value="P:abscisic acid-activated signaling pathway"/>
    <property type="evidence" value="ECO:0007669"/>
    <property type="project" value="UniProtKB-KW"/>
</dbReference>
<evidence type="ECO:0000256" key="2">
    <source>
        <dbReference type="ARBA" id="ARBA00004236"/>
    </source>
</evidence>
<organism evidence="13 14">
    <name type="scientific">Rubroshorea leprosula</name>
    <dbReference type="NCBI Taxonomy" id="152421"/>
    <lineage>
        <taxon>Eukaryota</taxon>
        <taxon>Viridiplantae</taxon>
        <taxon>Streptophyta</taxon>
        <taxon>Embryophyta</taxon>
        <taxon>Tracheophyta</taxon>
        <taxon>Spermatophyta</taxon>
        <taxon>Magnoliopsida</taxon>
        <taxon>eudicotyledons</taxon>
        <taxon>Gunneridae</taxon>
        <taxon>Pentapetalae</taxon>
        <taxon>rosids</taxon>
        <taxon>malvids</taxon>
        <taxon>Malvales</taxon>
        <taxon>Dipterocarpaceae</taxon>
        <taxon>Rubroshorea</taxon>
    </lineage>
</organism>
<dbReference type="PROSITE" id="PS50004">
    <property type="entry name" value="C2"/>
    <property type="match status" value="1"/>
</dbReference>
<comment type="similarity">
    <text evidence="11">Belongs to the plant CAR protein family.</text>
</comment>
<keyword evidence="3" id="KW-0343">GTPase activation</keyword>
<dbReference type="CDD" id="cd04038">
    <property type="entry name" value="C2_ArfGAP"/>
    <property type="match status" value="1"/>
</dbReference>
<dbReference type="PANTHER" id="PTHR45933:SF12">
    <property type="entry name" value="PROTEIN C2-DOMAIN ABA-RELATED 9"/>
    <property type="match status" value="1"/>
</dbReference>
<dbReference type="GO" id="GO:0046872">
    <property type="term" value="F:metal ion binding"/>
    <property type="evidence" value="ECO:0007669"/>
    <property type="project" value="UniProtKB-KW"/>
</dbReference>
<dbReference type="AlphaFoldDB" id="A0AAV5LP87"/>
<evidence type="ECO:0000259" key="12">
    <source>
        <dbReference type="PROSITE" id="PS50004"/>
    </source>
</evidence>
<dbReference type="SMART" id="SM00239">
    <property type="entry name" value="C2"/>
    <property type="match status" value="1"/>
</dbReference>
<comment type="caution">
    <text evidence="13">The sequence shown here is derived from an EMBL/GenBank/DDBJ whole genome shotgun (WGS) entry which is preliminary data.</text>
</comment>
<protein>
    <recommendedName>
        <fullName evidence="12">C2 domain-containing protein</fullName>
    </recommendedName>
</protein>
<dbReference type="InterPro" id="IPR035892">
    <property type="entry name" value="C2_domain_sf"/>
</dbReference>
<evidence type="ECO:0000256" key="4">
    <source>
        <dbReference type="ARBA" id="ARBA00022475"/>
    </source>
</evidence>
<accession>A0AAV5LP87</accession>
<sequence>MYQSRFGFGTKRLHGHHNEGREKIETSHKHNWSCRCGAPATLYTPFPFGDGPEEVPYWWSHQESLCLPFLCNFLVKGPSAMEGMLGLLRIRVKKGKNLAVRDTRSSDPFVVVTMGPQKLKTSVVKNSCNPEWNEELTLSIKEPIVPIHLTVYDKDTFTVDDKMGDAEISIEPYMEALRTHKSLQDLPDGSALKKIQPDKKNCLADESSIVWRNGKIVQDLNLRLNNVECGEVEVQLEWIDIPGCKGLGGEEMLKKD</sequence>
<evidence type="ECO:0000256" key="7">
    <source>
        <dbReference type="ARBA" id="ARBA00022837"/>
    </source>
</evidence>
<keyword evidence="5" id="KW-0938">Abscisic acid signaling pathway</keyword>
<keyword evidence="6" id="KW-0479">Metal-binding</keyword>
<evidence type="ECO:0000256" key="3">
    <source>
        <dbReference type="ARBA" id="ARBA00022468"/>
    </source>
</evidence>
<evidence type="ECO:0000256" key="11">
    <source>
        <dbReference type="ARBA" id="ARBA00024037"/>
    </source>
</evidence>
<evidence type="ECO:0000256" key="5">
    <source>
        <dbReference type="ARBA" id="ARBA00022682"/>
    </source>
</evidence>
<dbReference type="GO" id="GO:0005886">
    <property type="term" value="C:plasma membrane"/>
    <property type="evidence" value="ECO:0007669"/>
    <property type="project" value="UniProtKB-SubCell"/>
</dbReference>
<evidence type="ECO:0000313" key="14">
    <source>
        <dbReference type="Proteomes" id="UP001054252"/>
    </source>
</evidence>
<evidence type="ECO:0000256" key="6">
    <source>
        <dbReference type="ARBA" id="ARBA00022723"/>
    </source>
</evidence>
<keyword evidence="9" id="KW-0472">Membrane</keyword>
<proteinExistence type="inferred from homology"/>
<evidence type="ECO:0000256" key="10">
    <source>
        <dbReference type="ARBA" id="ARBA00023242"/>
    </source>
</evidence>
<dbReference type="GO" id="GO:0005096">
    <property type="term" value="F:GTPase activator activity"/>
    <property type="evidence" value="ECO:0007669"/>
    <property type="project" value="UniProtKB-KW"/>
</dbReference>
<comment type="subcellular location">
    <subcellularLocation>
        <location evidence="2">Cell membrane</location>
    </subcellularLocation>
    <subcellularLocation>
        <location evidence="1">Nucleus</location>
    </subcellularLocation>
</comment>
<dbReference type="GO" id="GO:0008289">
    <property type="term" value="F:lipid binding"/>
    <property type="evidence" value="ECO:0007669"/>
    <property type="project" value="UniProtKB-KW"/>
</dbReference>
<evidence type="ECO:0000256" key="1">
    <source>
        <dbReference type="ARBA" id="ARBA00004123"/>
    </source>
</evidence>
<dbReference type="EMBL" id="BPVZ01000129">
    <property type="protein sequence ID" value="GKV38613.1"/>
    <property type="molecule type" value="Genomic_DNA"/>
</dbReference>
<evidence type="ECO:0000313" key="13">
    <source>
        <dbReference type="EMBL" id="GKV38613.1"/>
    </source>
</evidence>
<feature type="domain" description="C2" evidence="12">
    <location>
        <begin position="75"/>
        <end position="183"/>
    </location>
</feature>
<keyword evidence="10" id="KW-0539">Nucleus</keyword>
<gene>
    <name evidence="13" type="ORF">SLEP1_g46502</name>
</gene>
<name>A0AAV5LP87_9ROSI</name>
<dbReference type="InterPro" id="IPR044562">
    <property type="entry name" value="CAR1-11"/>
</dbReference>
<dbReference type="Pfam" id="PF00168">
    <property type="entry name" value="C2"/>
    <property type="match status" value="1"/>
</dbReference>
<reference evidence="13 14" key="1">
    <citation type="journal article" date="2021" name="Commun. Biol.">
        <title>The genome of Shorea leprosula (Dipterocarpaceae) highlights the ecological relevance of drought in aseasonal tropical rainforests.</title>
        <authorList>
            <person name="Ng K.K.S."/>
            <person name="Kobayashi M.J."/>
            <person name="Fawcett J.A."/>
            <person name="Hatakeyama M."/>
            <person name="Paape T."/>
            <person name="Ng C.H."/>
            <person name="Ang C.C."/>
            <person name="Tnah L.H."/>
            <person name="Lee C.T."/>
            <person name="Nishiyama T."/>
            <person name="Sese J."/>
            <person name="O'Brien M.J."/>
            <person name="Copetti D."/>
            <person name="Mohd Noor M.I."/>
            <person name="Ong R.C."/>
            <person name="Putra M."/>
            <person name="Sireger I.Z."/>
            <person name="Indrioko S."/>
            <person name="Kosugi Y."/>
            <person name="Izuno A."/>
            <person name="Isagi Y."/>
            <person name="Lee S.L."/>
            <person name="Shimizu K.K."/>
        </authorList>
    </citation>
    <scope>NUCLEOTIDE SEQUENCE [LARGE SCALE GENOMIC DNA]</scope>
    <source>
        <strain evidence="13">214</strain>
    </source>
</reference>
<dbReference type="PANTHER" id="PTHR45933">
    <property type="entry name" value="PROTEIN C2-DOMAIN ABA-RELATED 4"/>
    <property type="match status" value="1"/>
</dbReference>
<evidence type="ECO:0000256" key="9">
    <source>
        <dbReference type="ARBA" id="ARBA00023136"/>
    </source>
</evidence>
<keyword evidence="14" id="KW-1185">Reference proteome</keyword>
<evidence type="ECO:0000256" key="8">
    <source>
        <dbReference type="ARBA" id="ARBA00023121"/>
    </source>
</evidence>
<dbReference type="GO" id="GO:0005634">
    <property type="term" value="C:nucleus"/>
    <property type="evidence" value="ECO:0007669"/>
    <property type="project" value="UniProtKB-SubCell"/>
</dbReference>
<dbReference type="SUPFAM" id="SSF49562">
    <property type="entry name" value="C2 domain (Calcium/lipid-binding domain, CaLB)"/>
    <property type="match status" value="1"/>
</dbReference>
<keyword evidence="8" id="KW-0446">Lipid-binding</keyword>
<dbReference type="InterPro" id="IPR000008">
    <property type="entry name" value="C2_dom"/>
</dbReference>
<keyword evidence="4" id="KW-1003">Cell membrane</keyword>
<dbReference type="Proteomes" id="UP001054252">
    <property type="component" value="Unassembled WGS sequence"/>
</dbReference>
<keyword evidence="7" id="KW-0106">Calcium</keyword>